<keyword evidence="11" id="KW-1185">Reference proteome</keyword>
<dbReference type="GO" id="GO:0009307">
    <property type="term" value="P:DNA restriction-modification system"/>
    <property type="evidence" value="ECO:0007669"/>
    <property type="project" value="UniProtKB-KW"/>
</dbReference>
<keyword evidence="3 10" id="KW-0489">Methyltransferase</keyword>
<feature type="domain" description="N6 adenine-specific DNA methyltransferase N-terminal" evidence="9">
    <location>
        <begin position="4"/>
        <end position="160"/>
    </location>
</feature>
<dbReference type="InterPro" id="IPR029063">
    <property type="entry name" value="SAM-dependent_MTases_sf"/>
</dbReference>
<dbReference type="Pfam" id="PF12161">
    <property type="entry name" value="HsdM_N"/>
    <property type="match status" value="1"/>
</dbReference>
<dbReference type="InterPro" id="IPR003356">
    <property type="entry name" value="DNA_methylase_A-5"/>
</dbReference>
<comment type="catalytic activity">
    <reaction evidence="7">
        <text>a 2'-deoxyadenosine in DNA + S-adenosyl-L-methionine = an N(6)-methyl-2'-deoxyadenosine in DNA + S-adenosyl-L-homocysteine + H(+)</text>
        <dbReference type="Rhea" id="RHEA:15197"/>
        <dbReference type="Rhea" id="RHEA-COMP:12418"/>
        <dbReference type="Rhea" id="RHEA-COMP:12419"/>
        <dbReference type="ChEBI" id="CHEBI:15378"/>
        <dbReference type="ChEBI" id="CHEBI:57856"/>
        <dbReference type="ChEBI" id="CHEBI:59789"/>
        <dbReference type="ChEBI" id="CHEBI:90615"/>
        <dbReference type="ChEBI" id="CHEBI:90616"/>
        <dbReference type="EC" id="2.1.1.72"/>
    </reaction>
</comment>
<dbReference type="InterPro" id="IPR022749">
    <property type="entry name" value="D12N6_MeTrfase_N"/>
</dbReference>
<evidence type="ECO:0000256" key="5">
    <source>
        <dbReference type="ARBA" id="ARBA00022691"/>
    </source>
</evidence>
<evidence type="ECO:0000259" key="8">
    <source>
        <dbReference type="Pfam" id="PF02384"/>
    </source>
</evidence>
<evidence type="ECO:0000256" key="3">
    <source>
        <dbReference type="ARBA" id="ARBA00022603"/>
    </source>
</evidence>
<dbReference type="GO" id="GO:0003677">
    <property type="term" value="F:DNA binding"/>
    <property type="evidence" value="ECO:0007669"/>
    <property type="project" value="InterPro"/>
</dbReference>
<dbReference type="EMBL" id="JADNYM010000019">
    <property type="protein sequence ID" value="MBG0740650.1"/>
    <property type="molecule type" value="Genomic_DNA"/>
</dbReference>
<protein>
    <recommendedName>
        <fullName evidence="2">site-specific DNA-methyltransferase (adenine-specific)</fullName>
        <ecNumber evidence="2">2.1.1.72</ecNumber>
    </recommendedName>
</protein>
<evidence type="ECO:0000259" key="9">
    <source>
        <dbReference type="Pfam" id="PF12161"/>
    </source>
</evidence>
<comment type="similarity">
    <text evidence="1">Belongs to the N(4)/N(6)-methyltransferase family.</text>
</comment>
<evidence type="ECO:0000256" key="4">
    <source>
        <dbReference type="ARBA" id="ARBA00022679"/>
    </source>
</evidence>
<name>A0A931G6H1_9MICC</name>
<dbReference type="EC" id="2.1.1.72" evidence="2"/>
<evidence type="ECO:0000256" key="6">
    <source>
        <dbReference type="ARBA" id="ARBA00022747"/>
    </source>
</evidence>
<feature type="domain" description="DNA methylase adenine-specific" evidence="8">
    <location>
        <begin position="173"/>
        <end position="502"/>
    </location>
</feature>
<sequence length="539" mass="58802">MKELKDTLWKAADKLRGSMDASQYKDVILGLVFLKYVSDAFDERRGQIETELAAEGLNAEQVAQLIDDTDEYTGRGVFWVPARARWTFLAQNAKGTQAGPGAAGPDAPGTPGAAKTIGELIDDAMELIMGSNPTLAATLPRIFNRDNIDQRRLGELLDLFNSARFTGHGATKARDLLGEVYEYFLEKFARAEGKRGGEFYTPAGVVRVLVEVLEPTHGRVYDPCCGSGGMFVQTEKFLEHHAKEGSDISVYGQELNERTWRMAKMNLAIHGLNANLATRWGDTFARDQHPELTGDRGADFIMANPPFNIKDWARSESDSRWKYGIPPAGNANYAWIQHIISKLAPGGSAGVVMANGSMSSNSGGEGEIRAQLVEADLVSCMIALPTQLFRSTGIPVCTWFFAKDKGAGTHGSADRTGQVLFIDARNLGYMVDRAERALSDEDIAKIAGTFHAWRGTASAVEAGLTYDDEAGFCYSAALAEVKAADYALTPGRYVGAAEVEDDGEPIEEKIERLSKELFEQFDESERLAAVVREQLGKVS</sequence>
<keyword evidence="4" id="KW-0808">Transferase</keyword>
<dbReference type="AlphaFoldDB" id="A0A931G6H1"/>
<gene>
    <name evidence="10" type="ORF">IV500_14820</name>
</gene>
<dbReference type="PANTHER" id="PTHR42998">
    <property type="entry name" value="TYPE I RESTRICTION ENZYME HINDVIIP M PROTEIN-RELATED"/>
    <property type="match status" value="1"/>
</dbReference>
<dbReference type="SUPFAM" id="SSF53335">
    <property type="entry name" value="S-adenosyl-L-methionine-dependent methyltransferases"/>
    <property type="match status" value="1"/>
</dbReference>
<evidence type="ECO:0000313" key="10">
    <source>
        <dbReference type="EMBL" id="MBG0740650.1"/>
    </source>
</evidence>
<organism evidence="10 11">
    <name type="scientific">Arthrobacter terrae</name>
    <dbReference type="NCBI Taxonomy" id="2935737"/>
    <lineage>
        <taxon>Bacteria</taxon>
        <taxon>Bacillati</taxon>
        <taxon>Actinomycetota</taxon>
        <taxon>Actinomycetes</taxon>
        <taxon>Micrococcales</taxon>
        <taxon>Micrococcaceae</taxon>
        <taxon>Arthrobacter</taxon>
    </lineage>
</organism>
<dbReference type="PRINTS" id="PR00507">
    <property type="entry name" value="N12N6MTFRASE"/>
</dbReference>
<dbReference type="Gene3D" id="1.20.1260.30">
    <property type="match status" value="1"/>
</dbReference>
<dbReference type="PANTHER" id="PTHR42998:SF1">
    <property type="entry name" value="TYPE I RESTRICTION ENZYME HINDI METHYLASE SUBUNIT"/>
    <property type="match status" value="1"/>
</dbReference>
<dbReference type="InterPro" id="IPR052916">
    <property type="entry name" value="Type-I_RE_MTase_Subunit"/>
</dbReference>
<evidence type="ECO:0000256" key="7">
    <source>
        <dbReference type="ARBA" id="ARBA00047942"/>
    </source>
</evidence>
<reference evidence="10 11" key="1">
    <citation type="submission" date="2020-11" db="EMBL/GenBank/DDBJ databases">
        <title>Arthrobacter antarcticus sp. nov., isolated from Antarctic Soil.</title>
        <authorList>
            <person name="Li J."/>
        </authorList>
    </citation>
    <scope>NUCLEOTIDE SEQUENCE [LARGE SCALE GENOMIC DNA]</scope>
    <source>
        <strain evidence="10 11">Z1-20</strain>
    </source>
</reference>
<dbReference type="Proteomes" id="UP000655366">
    <property type="component" value="Unassembled WGS sequence"/>
</dbReference>
<dbReference type="Pfam" id="PF02384">
    <property type="entry name" value="N6_Mtase"/>
    <property type="match status" value="1"/>
</dbReference>
<dbReference type="InterPro" id="IPR038333">
    <property type="entry name" value="T1MK-like_N_sf"/>
</dbReference>
<dbReference type="RefSeq" id="WP_196397607.1">
    <property type="nucleotide sequence ID" value="NZ_JADNYM010000019.1"/>
</dbReference>
<dbReference type="Gene3D" id="3.40.50.150">
    <property type="entry name" value="Vaccinia Virus protein VP39"/>
    <property type="match status" value="1"/>
</dbReference>
<evidence type="ECO:0000256" key="2">
    <source>
        <dbReference type="ARBA" id="ARBA00011900"/>
    </source>
</evidence>
<evidence type="ECO:0000256" key="1">
    <source>
        <dbReference type="ARBA" id="ARBA00006594"/>
    </source>
</evidence>
<accession>A0A931G6H1</accession>
<proteinExistence type="inferred from homology"/>
<keyword evidence="5" id="KW-0949">S-adenosyl-L-methionine</keyword>
<dbReference type="GO" id="GO:0032259">
    <property type="term" value="P:methylation"/>
    <property type="evidence" value="ECO:0007669"/>
    <property type="project" value="UniProtKB-KW"/>
</dbReference>
<dbReference type="GO" id="GO:0009007">
    <property type="term" value="F:site-specific DNA-methyltransferase (adenine-specific) activity"/>
    <property type="evidence" value="ECO:0007669"/>
    <property type="project" value="UniProtKB-EC"/>
</dbReference>
<dbReference type="GO" id="GO:0008170">
    <property type="term" value="F:N-methyltransferase activity"/>
    <property type="evidence" value="ECO:0007669"/>
    <property type="project" value="InterPro"/>
</dbReference>
<comment type="caution">
    <text evidence="10">The sequence shown here is derived from an EMBL/GenBank/DDBJ whole genome shotgun (WGS) entry which is preliminary data.</text>
</comment>
<evidence type="ECO:0000313" key="11">
    <source>
        <dbReference type="Proteomes" id="UP000655366"/>
    </source>
</evidence>
<keyword evidence="6" id="KW-0680">Restriction system</keyword>